<proteinExistence type="predicted"/>
<sequence>MNVDPTVNSSSTTKCTNSSLRERKCDDPLAELPQLVNLITKFCGSADTGMEKMARVLQGEFGDPDRRVLVMDADRQLDGFDVNE</sequence>
<feature type="region of interest" description="Disordered" evidence="1">
    <location>
        <begin position="1"/>
        <end position="20"/>
    </location>
</feature>
<evidence type="ECO:0000313" key="2">
    <source>
        <dbReference type="EMBL" id="KAL0405666.1"/>
    </source>
</evidence>
<protein>
    <submittedName>
        <fullName evidence="2">Uncharacterized protein</fullName>
    </submittedName>
</protein>
<feature type="compositionally biased region" description="Low complexity" evidence="1">
    <location>
        <begin position="1"/>
        <end position="19"/>
    </location>
</feature>
<dbReference type="EMBL" id="JACGWN010000014">
    <property type="protein sequence ID" value="KAL0405666.1"/>
    <property type="molecule type" value="Genomic_DNA"/>
</dbReference>
<comment type="caution">
    <text evidence="2">The sequence shown here is derived from an EMBL/GenBank/DDBJ whole genome shotgun (WGS) entry which is preliminary data.</text>
</comment>
<reference evidence="2" key="2">
    <citation type="journal article" date="2024" name="Plant">
        <title>Genomic evolution and insights into agronomic trait innovations of Sesamum species.</title>
        <authorList>
            <person name="Miao H."/>
            <person name="Wang L."/>
            <person name="Qu L."/>
            <person name="Liu H."/>
            <person name="Sun Y."/>
            <person name="Le M."/>
            <person name="Wang Q."/>
            <person name="Wei S."/>
            <person name="Zheng Y."/>
            <person name="Lin W."/>
            <person name="Duan Y."/>
            <person name="Cao H."/>
            <person name="Xiong S."/>
            <person name="Wang X."/>
            <person name="Wei L."/>
            <person name="Li C."/>
            <person name="Ma Q."/>
            <person name="Ju M."/>
            <person name="Zhao R."/>
            <person name="Li G."/>
            <person name="Mu C."/>
            <person name="Tian Q."/>
            <person name="Mei H."/>
            <person name="Zhang T."/>
            <person name="Gao T."/>
            <person name="Zhang H."/>
        </authorList>
    </citation>
    <scope>NUCLEOTIDE SEQUENCE</scope>
    <source>
        <strain evidence="2">KEN1</strain>
    </source>
</reference>
<name>A0AAW2TLP5_9LAMI</name>
<gene>
    <name evidence="2" type="ORF">Slati_3880500</name>
</gene>
<evidence type="ECO:0000256" key="1">
    <source>
        <dbReference type="SAM" id="MobiDB-lite"/>
    </source>
</evidence>
<reference evidence="2" key="1">
    <citation type="submission" date="2020-06" db="EMBL/GenBank/DDBJ databases">
        <authorList>
            <person name="Li T."/>
            <person name="Hu X."/>
            <person name="Zhang T."/>
            <person name="Song X."/>
            <person name="Zhang H."/>
            <person name="Dai N."/>
            <person name="Sheng W."/>
            <person name="Hou X."/>
            <person name="Wei L."/>
        </authorList>
    </citation>
    <scope>NUCLEOTIDE SEQUENCE</scope>
    <source>
        <strain evidence="2">KEN1</strain>
        <tissue evidence="2">Leaf</tissue>
    </source>
</reference>
<accession>A0AAW2TLP5</accession>
<dbReference type="AlphaFoldDB" id="A0AAW2TLP5"/>
<organism evidence="2">
    <name type="scientific">Sesamum latifolium</name>
    <dbReference type="NCBI Taxonomy" id="2727402"/>
    <lineage>
        <taxon>Eukaryota</taxon>
        <taxon>Viridiplantae</taxon>
        <taxon>Streptophyta</taxon>
        <taxon>Embryophyta</taxon>
        <taxon>Tracheophyta</taxon>
        <taxon>Spermatophyta</taxon>
        <taxon>Magnoliopsida</taxon>
        <taxon>eudicotyledons</taxon>
        <taxon>Gunneridae</taxon>
        <taxon>Pentapetalae</taxon>
        <taxon>asterids</taxon>
        <taxon>lamiids</taxon>
        <taxon>Lamiales</taxon>
        <taxon>Pedaliaceae</taxon>
        <taxon>Sesamum</taxon>
    </lineage>
</organism>